<evidence type="ECO:0000259" key="7">
    <source>
        <dbReference type="Pfam" id="PF15906"/>
    </source>
</evidence>
<feature type="coiled-coil region" evidence="5">
    <location>
        <begin position="78"/>
        <end position="117"/>
    </location>
</feature>
<feature type="region of interest" description="Disordered" evidence="6">
    <location>
        <begin position="119"/>
        <end position="154"/>
    </location>
</feature>
<proteinExistence type="inferred from homology"/>
<evidence type="ECO:0000313" key="9">
    <source>
        <dbReference type="Proteomes" id="UP000285301"/>
    </source>
</evidence>
<dbReference type="EMBL" id="NCKU01005874">
    <property type="protein sequence ID" value="RWS04083.1"/>
    <property type="molecule type" value="Genomic_DNA"/>
</dbReference>
<name>A0A3S3P325_9ACAR</name>
<comment type="subcellular location">
    <subcellularLocation>
        <location evidence="1 4">Nucleus</location>
    </subcellularLocation>
</comment>
<dbReference type="CDD" id="cd16662">
    <property type="entry name" value="RING-Ubox2_NOSIP"/>
    <property type="match status" value="1"/>
</dbReference>
<dbReference type="InterPro" id="IPR031790">
    <property type="entry name" value="Znf-NOSIP"/>
</dbReference>
<keyword evidence="9" id="KW-1185">Reference proteome</keyword>
<keyword evidence="3 4" id="KW-0539">Nucleus</keyword>
<dbReference type="SUPFAM" id="SSF57850">
    <property type="entry name" value="RING/U-box"/>
    <property type="match status" value="2"/>
</dbReference>
<dbReference type="InterPro" id="IPR016818">
    <property type="entry name" value="NOSIP"/>
</dbReference>
<reference evidence="8 9" key="1">
    <citation type="journal article" date="2018" name="Gigascience">
        <title>Genomes of trombidid mites reveal novel predicted allergens and laterally-transferred genes associated with secondary metabolism.</title>
        <authorList>
            <person name="Dong X."/>
            <person name="Chaisiri K."/>
            <person name="Xia D."/>
            <person name="Armstrong S.D."/>
            <person name="Fang Y."/>
            <person name="Donnelly M.J."/>
            <person name="Kadowaki T."/>
            <person name="McGarry J.W."/>
            <person name="Darby A.C."/>
            <person name="Makepeace B.L."/>
        </authorList>
    </citation>
    <scope>NUCLEOTIDE SEQUENCE [LARGE SCALE GENOMIC DNA]</scope>
    <source>
        <strain evidence="8">UoL-WK</strain>
    </source>
</reference>
<dbReference type="InterPro" id="IPR013083">
    <property type="entry name" value="Znf_RING/FYVE/PHD"/>
</dbReference>
<dbReference type="PANTHER" id="PTHR13063:SF10">
    <property type="entry name" value="NITRIC OXIDE SYNTHASE-INTERACTING PROTEIN"/>
    <property type="match status" value="1"/>
</dbReference>
<evidence type="ECO:0000313" key="8">
    <source>
        <dbReference type="EMBL" id="RWS04083.1"/>
    </source>
</evidence>
<evidence type="ECO:0000256" key="4">
    <source>
        <dbReference type="PIRNR" id="PIRNR023577"/>
    </source>
</evidence>
<protein>
    <recommendedName>
        <fullName evidence="4">Nitric oxide synthase-interacting protein homolog</fullName>
    </recommendedName>
</protein>
<dbReference type="OrthoDB" id="116827at2759"/>
<dbReference type="GO" id="GO:0061630">
    <property type="term" value="F:ubiquitin protein ligase activity"/>
    <property type="evidence" value="ECO:0007669"/>
    <property type="project" value="InterPro"/>
</dbReference>
<dbReference type="AlphaFoldDB" id="A0A3S3P325"/>
<dbReference type="GO" id="GO:0005634">
    <property type="term" value="C:nucleus"/>
    <property type="evidence" value="ECO:0007669"/>
    <property type="project" value="UniProtKB-SubCell"/>
</dbReference>
<keyword evidence="5" id="KW-0175">Coiled coil</keyword>
<dbReference type="Pfam" id="PF15906">
    <property type="entry name" value="zf-NOSIP"/>
    <property type="match status" value="1"/>
</dbReference>
<dbReference type="Proteomes" id="UP000285301">
    <property type="component" value="Unassembled WGS sequence"/>
</dbReference>
<comment type="similarity">
    <text evidence="2 4">Belongs to the NOSIP family.</text>
</comment>
<evidence type="ECO:0000256" key="1">
    <source>
        <dbReference type="ARBA" id="ARBA00004123"/>
    </source>
</evidence>
<comment type="caution">
    <text evidence="8">The sequence shown here is derived from an EMBL/GenBank/DDBJ whole genome shotgun (WGS) entry which is preliminary data.</text>
</comment>
<dbReference type="PIRSF" id="PIRSF023577">
    <property type="entry name" value="ENOS_interacting"/>
    <property type="match status" value="1"/>
</dbReference>
<sequence>MTRHAKNNTASACYSYHERQKDCKNSGYGTQRKRLAKESVKDFDACSLTMQPCRQPVVTPEGYLFDKEAILEYIIHQRAEIARKVREYEKQKRKEEREEEEQQLAEKRLKEESFEKHQTCILSKQPSTSNDAKDADSSSVSNMSGTKDKTLPSFWVPAMTPQSNKQKVEKPHTTVYCPVSGKPLKAKELIEIHFTPIEKDANDSSIIAKKDRYKCPVTGDILSNSIPCAVLKTSGSVVTMECVEKILRKEMIDPINGKKMMEKDIIQLQRGGTGYASTNELKAELKKPVMQA</sequence>
<dbReference type="PANTHER" id="PTHR13063">
    <property type="entry name" value="ENOS INTERACTING PROTEIN"/>
    <property type="match status" value="1"/>
</dbReference>
<evidence type="ECO:0000256" key="3">
    <source>
        <dbReference type="ARBA" id="ARBA00023242"/>
    </source>
</evidence>
<dbReference type="STRING" id="1965070.A0A3S3P325"/>
<accession>A0A3S3P325</accession>
<evidence type="ECO:0000256" key="6">
    <source>
        <dbReference type="SAM" id="MobiDB-lite"/>
    </source>
</evidence>
<gene>
    <name evidence="8" type="ORF">B4U79_12354</name>
</gene>
<organism evidence="8 9">
    <name type="scientific">Dinothrombium tinctorium</name>
    <dbReference type="NCBI Taxonomy" id="1965070"/>
    <lineage>
        <taxon>Eukaryota</taxon>
        <taxon>Metazoa</taxon>
        <taxon>Ecdysozoa</taxon>
        <taxon>Arthropoda</taxon>
        <taxon>Chelicerata</taxon>
        <taxon>Arachnida</taxon>
        <taxon>Acari</taxon>
        <taxon>Acariformes</taxon>
        <taxon>Trombidiformes</taxon>
        <taxon>Prostigmata</taxon>
        <taxon>Anystina</taxon>
        <taxon>Parasitengona</taxon>
        <taxon>Trombidioidea</taxon>
        <taxon>Trombidiidae</taxon>
        <taxon>Dinothrombium</taxon>
    </lineage>
</organism>
<dbReference type="Gene3D" id="3.30.40.10">
    <property type="entry name" value="Zinc/RING finger domain, C3HC4 (zinc finger)"/>
    <property type="match status" value="2"/>
</dbReference>
<feature type="compositionally biased region" description="Polar residues" evidence="6">
    <location>
        <begin position="120"/>
        <end position="130"/>
    </location>
</feature>
<feature type="domain" description="Nitric oxide synthase-interacting protein zinc-finger" evidence="7">
    <location>
        <begin position="4"/>
        <end position="78"/>
    </location>
</feature>
<evidence type="ECO:0000256" key="2">
    <source>
        <dbReference type="ARBA" id="ARBA00008126"/>
    </source>
</evidence>
<dbReference type="CDD" id="cd16661">
    <property type="entry name" value="RING-Ubox1_NOSIP"/>
    <property type="match status" value="1"/>
</dbReference>
<evidence type="ECO:0000256" key="5">
    <source>
        <dbReference type="SAM" id="Coils"/>
    </source>
</evidence>